<evidence type="ECO:0008006" key="2">
    <source>
        <dbReference type="Google" id="ProtNLM"/>
    </source>
</evidence>
<evidence type="ECO:0000313" key="1">
    <source>
        <dbReference type="EMBL" id="GAH03640.1"/>
    </source>
</evidence>
<gene>
    <name evidence="1" type="ORF">S01H4_37925</name>
</gene>
<protein>
    <recommendedName>
        <fullName evidence="2">HTH psq-type domain-containing protein</fullName>
    </recommendedName>
</protein>
<dbReference type="AlphaFoldDB" id="X1D5T4"/>
<dbReference type="EMBL" id="BART01020407">
    <property type="protein sequence ID" value="GAH03640.1"/>
    <property type="molecule type" value="Genomic_DNA"/>
</dbReference>
<name>X1D5T4_9ZZZZ</name>
<proteinExistence type="predicted"/>
<organism evidence="1">
    <name type="scientific">marine sediment metagenome</name>
    <dbReference type="NCBI Taxonomy" id="412755"/>
    <lineage>
        <taxon>unclassified sequences</taxon>
        <taxon>metagenomes</taxon>
        <taxon>ecological metagenomes</taxon>
    </lineage>
</organism>
<accession>X1D5T4</accession>
<reference evidence="1" key="1">
    <citation type="journal article" date="2014" name="Front. Microbiol.">
        <title>High frequency of phylogenetically diverse reductive dehalogenase-homologous genes in deep subseafloor sedimentary metagenomes.</title>
        <authorList>
            <person name="Kawai M."/>
            <person name="Futagami T."/>
            <person name="Toyoda A."/>
            <person name="Takaki Y."/>
            <person name="Nishi S."/>
            <person name="Hori S."/>
            <person name="Arai W."/>
            <person name="Tsubouchi T."/>
            <person name="Morono Y."/>
            <person name="Uchiyama I."/>
            <person name="Ito T."/>
            <person name="Fujiyama A."/>
            <person name="Inagaki F."/>
            <person name="Takami H."/>
        </authorList>
    </citation>
    <scope>NUCLEOTIDE SEQUENCE</scope>
    <source>
        <strain evidence="1">Expedition CK06-06</strain>
    </source>
</reference>
<sequence length="57" mass="6869">MEEKSIIKDRPNKYVLLYGKSLREISDYFGVSKATIHNWLRNPKKKNWMDSKLKEIK</sequence>
<comment type="caution">
    <text evidence="1">The sequence shown here is derived from an EMBL/GenBank/DDBJ whole genome shotgun (WGS) entry which is preliminary data.</text>
</comment>